<proteinExistence type="inferred from homology"/>
<evidence type="ECO:0000313" key="6">
    <source>
        <dbReference type="Proteomes" id="UP000242875"/>
    </source>
</evidence>
<feature type="compositionally biased region" description="Low complexity" evidence="2">
    <location>
        <begin position="61"/>
        <end position="72"/>
    </location>
</feature>
<feature type="region of interest" description="Disordered" evidence="2">
    <location>
        <begin position="155"/>
        <end position="299"/>
    </location>
</feature>
<feature type="compositionally biased region" description="Basic residues" evidence="2">
    <location>
        <begin position="8"/>
        <end position="30"/>
    </location>
</feature>
<feature type="compositionally biased region" description="Basic and acidic residues" evidence="2">
    <location>
        <begin position="221"/>
        <end position="250"/>
    </location>
</feature>
<feature type="domain" description="Cwf19-like C-terminal" evidence="4">
    <location>
        <begin position="477"/>
        <end position="605"/>
    </location>
</feature>
<evidence type="ECO:0000313" key="5">
    <source>
        <dbReference type="EMBL" id="OZJ04866.1"/>
    </source>
</evidence>
<dbReference type="SUPFAM" id="SSF54197">
    <property type="entry name" value="HIT-like"/>
    <property type="match status" value="1"/>
</dbReference>
<feature type="compositionally biased region" description="Basic and acidic residues" evidence="2">
    <location>
        <begin position="155"/>
        <end position="206"/>
    </location>
</feature>
<organism evidence="5 6">
    <name type="scientific">Bifiguratus adelaidae</name>
    <dbReference type="NCBI Taxonomy" id="1938954"/>
    <lineage>
        <taxon>Eukaryota</taxon>
        <taxon>Fungi</taxon>
        <taxon>Fungi incertae sedis</taxon>
        <taxon>Mucoromycota</taxon>
        <taxon>Mucoromycotina</taxon>
        <taxon>Endogonomycetes</taxon>
        <taxon>Endogonales</taxon>
        <taxon>Endogonales incertae sedis</taxon>
        <taxon>Bifiguratus</taxon>
    </lineage>
</organism>
<evidence type="ECO:0000259" key="4">
    <source>
        <dbReference type="Pfam" id="PF04677"/>
    </source>
</evidence>
<gene>
    <name evidence="5" type="ORF">BZG36_02602</name>
</gene>
<feature type="domain" description="Cwf19-like protein C-terminal" evidence="3">
    <location>
        <begin position="619"/>
        <end position="724"/>
    </location>
</feature>
<evidence type="ECO:0008006" key="7">
    <source>
        <dbReference type="Google" id="ProtNLM"/>
    </source>
</evidence>
<reference evidence="5 6" key="1">
    <citation type="journal article" date="2017" name="Mycologia">
        <title>Bifiguratus adelaidae, gen. et sp. nov., a new member of Mucoromycotina in endophytic and soil-dwelling habitats.</title>
        <authorList>
            <person name="Torres-Cruz T.J."/>
            <person name="Billingsley Tobias T.L."/>
            <person name="Almatruk M."/>
            <person name="Hesse C."/>
            <person name="Kuske C.R."/>
            <person name="Desiro A."/>
            <person name="Benucci G.M."/>
            <person name="Bonito G."/>
            <person name="Stajich J.E."/>
            <person name="Dunlap C."/>
            <person name="Arnold A.E."/>
            <person name="Porras-Alfaro A."/>
        </authorList>
    </citation>
    <scope>NUCLEOTIDE SEQUENCE [LARGE SCALE GENOMIC DNA]</scope>
    <source>
        <strain evidence="5 6">AZ0501</strain>
    </source>
</reference>
<comment type="similarity">
    <text evidence="1">Belongs to the CWF19 family.</text>
</comment>
<name>A0A261Y2N3_9FUNG</name>
<evidence type="ECO:0000259" key="3">
    <source>
        <dbReference type="Pfam" id="PF04676"/>
    </source>
</evidence>
<dbReference type="Proteomes" id="UP000242875">
    <property type="component" value="Unassembled WGS sequence"/>
</dbReference>
<dbReference type="OrthoDB" id="2113965at2759"/>
<dbReference type="EMBL" id="MVBO01000028">
    <property type="protein sequence ID" value="OZJ04866.1"/>
    <property type="molecule type" value="Genomic_DNA"/>
</dbReference>
<feature type="compositionally biased region" description="Basic and acidic residues" evidence="2">
    <location>
        <begin position="699"/>
        <end position="710"/>
    </location>
</feature>
<dbReference type="Pfam" id="PF04676">
    <property type="entry name" value="CwfJ_C_2"/>
    <property type="match status" value="1"/>
</dbReference>
<dbReference type="InterPro" id="IPR036265">
    <property type="entry name" value="HIT-like_sf"/>
</dbReference>
<feature type="compositionally biased region" description="Low complexity" evidence="2">
    <location>
        <begin position="251"/>
        <end position="262"/>
    </location>
</feature>
<dbReference type="PANTHER" id="PTHR12072:SF5">
    <property type="entry name" value="CWF19-LIKE PROTEIN 2"/>
    <property type="match status" value="1"/>
</dbReference>
<dbReference type="Pfam" id="PF04677">
    <property type="entry name" value="CwfJ_C_1"/>
    <property type="match status" value="1"/>
</dbReference>
<feature type="region of interest" description="Disordered" evidence="2">
    <location>
        <begin position="1"/>
        <end position="83"/>
    </location>
</feature>
<protein>
    <recommendedName>
        <fullName evidence="7">Cwf19-like C-terminal domain-containing protein</fullName>
    </recommendedName>
</protein>
<sequence length="734" mass="83402">MGESTDSRHHKKHKHDKHKKHKKSSSSKHRHSDDAGDVQVTDDMWVEKPSVSAAYDPTPPGSAGSTPSVTSAQRPAWMLGSDDGSDPFALFGVDRKKQEIKEKRHPDKVYVSERELNPYIKQGVALDDIPDHKTTTRNWQVGDAGSNWRMTKLRRVQEQAREEGRSVEEVGRERYGSLEKLQEALDERAELDRRRERRDGPRDDGRRRPRMMFTEAGGSRDSFKRPDDSRQSRHRDSDTDEFGRTKRPRTEASSSESVASYSDHLQPVSNPSKQPSVHIIHPDESLRTTAPPPSNVLSRNELNKLNAKIVKARLMDAPNLAELEAQYEAEKQKHDKAVAAGIDPDGHGTHGPSNEVIIPTIDSEGKLQDFALGMPGTASAPLRPGQRKKKEKFDTHDAVTGERVRYSAYDDKLSLQDLVRQEKFGTKDSTDMDLDFARRIATDATFEADVDYLDENAERMGARKEKSEEAKMRSAIQDHKRNQRILENCGYCYHDNIPPRVPMIALGTKTYLAIPEYANDTITPFHAYITPLQHVHTTLLCDDDTWDEIRNFMKCLMRMADAIPTPHGMLFWEQSLNPKGAKRHAYIEAVPIPLHILDQATGYFKEALYNAEPEQEFLSSHAKIIDTRSRKGGFRSGLVPQMAFFHVWFGLDGGFGHIIEDERAWPRYFGRQVIEGMLDAEGASEDHGLMASSGRKRREGRESEGDRQERIKRFADQWKPYDWTVMLEGGEFNG</sequence>
<dbReference type="InterPro" id="IPR006768">
    <property type="entry name" value="Cwf19-like_C_dom-1"/>
</dbReference>
<accession>A0A261Y2N3</accession>
<evidence type="ECO:0000256" key="1">
    <source>
        <dbReference type="ARBA" id="ARBA00006795"/>
    </source>
</evidence>
<dbReference type="InterPro" id="IPR006767">
    <property type="entry name" value="Cwf19-like_C_dom-2"/>
</dbReference>
<dbReference type="GO" id="GO:0000398">
    <property type="term" value="P:mRNA splicing, via spliceosome"/>
    <property type="evidence" value="ECO:0007669"/>
    <property type="project" value="TreeGrafter"/>
</dbReference>
<feature type="region of interest" description="Disordered" evidence="2">
    <location>
        <begin position="685"/>
        <end position="710"/>
    </location>
</feature>
<dbReference type="InterPro" id="IPR040194">
    <property type="entry name" value="Cwf19-like"/>
</dbReference>
<comment type="caution">
    <text evidence="5">The sequence shown here is derived from an EMBL/GenBank/DDBJ whole genome shotgun (WGS) entry which is preliminary data.</text>
</comment>
<dbReference type="PANTHER" id="PTHR12072">
    <property type="entry name" value="CWF19, CELL CYCLE CONTROL PROTEIN"/>
    <property type="match status" value="1"/>
</dbReference>
<evidence type="ECO:0000256" key="2">
    <source>
        <dbReference type="SAM" id="MobiDB-lite"/>
    </source>
</evidence>
<feature type="region of interest" description="Disordered" evidence="2">
    <location>
        <begin position="376"/>
        <end position="395"/>
    </location>
</feature>
<dbReference type="AlphaFoldDB" id="A0A261Y2N3"/>
<dbReference type="GO" id="GO:0071014">
    <property type="term" value="C:post-mRNA release spliceosomal complex"/>
    <property type="evidence" value="ECO:0007669"/>
    <property type="project" value="TreeGrafter"/>
</dbReference>
<keyword evidence="6" id="KW-1185">Reference proteome</keyword>